<feature type="compositionally biased region" description="Low complexity" evidence="1">
    <location>
        <begin position="112"/>
        <end position="132"/>
    </location>
</feature>
<reference evidence="3 4" key="1">
    <citation type="journal article" date="2019" name="Int. J. Syst. Evol. Microbiol.">
        <title>The Global Catalogue of Microorganisms (GCM) 10K type strain sequencing project: providing services to taxonomists for standard genome sequencing and annotation.</title>
        <authorList>
            <consortium name="The Broad Institute Genomics Platform"/>
            <consortium name="The Broad Institute Genome Sequencing Center for Infectious Disease"/>
            <person name="Wu L."/>
            <person name="Ma J."/>
        </authorList>
    </citation>
    <scope>NUCLEOTIDE SEQUENCE [LARGE SCALE GENOMIC DNA]</scope>
    <source>
        <strain evidence="3 4">JCM 13002</strain>
    </source>
</reference>
<feature type="chain" id="PRO_5046765242" evidence="2">
    <location>
        <begin position="22"/>
        <end position="157"/>
    </location>
</feature>
<organism evidence="3 4">
    <name type="scientific">Kitasatospora arboriphila</name>
    <dbReference type="NCBI Taxonomy" id="258052"/>
    <lineage>
        <taxon>Bacteria</taxon>
        <taxon>Bacillati</taxon>
        <taxon>Actinomycetota</taxon>
        <taxon>Actinomycetes</taxon>
        <taxon>Kitasatosporales</taxon>
        <taxon>Streptomycetaceae</taxon>
        <taxon>Kitasatospora</taxon>
    </lineage>
</organism>
<evidence type="ECO:0000256" key="2">
    <source>
        <dbReference type="SAM" id="SignalP"/>
    </source>
</evidence>
<dbReference type="Proteomes" id="UP001499987">
    <property type="component" value="Unassembled WGS sequence"/>
</dbReference>
<evidence type="ECO:0000313" key="3">
    <source>
        <dbReference type="EMBL" id="GAA1076119.1"/>
    </source>
</evidence>
<feature type="region of interest" description="Disordered" evidence="1">
    <location>
        <begin position="76"/>
        <end position="157"/>
    </location>
</feature>
<dbReference type="EMBL" id="BAAALD010000010">
    <property type="protein sequence ID" value="GAA1076119.1"/>
    <property type="molecule type" value="Genomic_DNA"/>
</dbReference>
<evidence type="ECO:0000313" key="4">
    <source>
        <dbReference type="Proteomes" id="UP001499987"/>
    </source>
</evidence>
<sequence>MSRRTALATAAALTVLLTATACSDESDDPCDYDAAGRPSLSVDAFTVAGTAPDDTAADGTAAGGALGGDLSAQLLAKTGRSAKKSKSSRTVHHHHSSTTSGSTSGSSGDGSCGSSPSPSPSGSWSFPSASPGTAAGGVLPSPRSPLPTAKTPLPTKR</sequence>
<dbReference type="PROSITE" id="PS51257">
    <property type="entry name" value="PROKAR_LIPOPROTEIN"/>
    <property type="match status" value="1"/>
</dbReference>
<protein>
    <submittedName>
        <fullName evidence="3">Uncharacterized protein</fullName>
    </submittedName>
</protein>
<proteinExistence type="predicted"/>
<feature type="compositionally biased region" description="Low complexity" evidence="1">
    <location>
        <begin position="97"/>
        <end position="106"/>
    </location>
</feature>
<keyword evidence="4" id="KW-1185">Reference proteome</keyword>
<feature type="compositionally biased region" description="Basic residues" evidence="1">
    <location>
        <begin position="80"/>
        <end position="96"/>
    </location>
</feature>
<feature type="compositionally biased region" description="Low complexity" evidence="1">
    <location>
        <begin position="146"/>
        <end position="157"/>
    </location>
</feature>
<keyword evidence="2" id="KW-0732">Signal</keyword>
<accession>A0ABN1TD72</accession>
<feature type="signal peptide" evidence="2">
    <location>
        <begin position="1"/>
        <end position="21"/>
    </location>
</feature>
<gene>
    <name evidence="3" type="ORF">GCM10009663_16910</name>
</gene>
<evidence type="ECO:0000256" key="1">
    <source>
        <dbReference type="SAM" id="MobiDB-lite"/>
    </source>
</evidence>
<dbReference type="RefSeq" id="WP_344622868.1">
    <property type="nucleotide sequence ID" value="NZ_BAAALD010000010.1"/>
</dbReference>
<comment type="caution">
    <text evidence="3">The sequence shown here is derived from an EMBL/GenBank/DDBJ whole genome shotgun (WGS) entry which is preliminary data.</text>
</comment>
<name>A0ABN1TD72_9ACTN</name>